<keyword evidence="2" id="KW-1185">Reference proteome</keyword>
<name>A0AAV4GN04_9GAST</name>
<reference evidence="1 2" key="1">
    <citation type="journal article" date="2021" name="Elife">
        <title>Chloroplast acquisition without the gene transfer in kleptoplastic sea slugs, Plakobranchus ocellatus.</title>
        <authorList>
            <person name="Maeda T."/>
            <person name="Takahashi S."/>
            <person name="Yoshida T."/>
            <person name="Shimamura S."/>
            <person name="Takaki Y."/>
            <person name="Nagai Y."/>
            <person name="Toyoda A."/>
            <person name="Suzuki Y."/>
            <person name="Arimoto A."/>
            <person name="Ishii H."/>
            <person name="Satoh N."/>
            <person name="Nishiyama T."/>
            <person name="Hasebe M."/>
            <person name="Maruyama T."/>
            <person name="Minagawa J."/>
            <person name="Obokata J."/>
            <person name="Shigenobu S."/>
        </authorList>
    </citation>
    <scope>NUCLEOTIDE SEQUENCE [LARGE SCALE GENOMIC DNA]</scope>
</reference>
<accession>A0AAV4GN04</accession>
<evidence type="ECO:0000313" key="2">
    <source>
        <dbReference type="Proteomes" id="UP000762676"/>
    </source>
</evidence>
<dbReference type="EMBL" id="BMAT01005063">
    <property type="protein sequence ID" value="GFR86837.1"/>
    <property type="molecule type" value="Genomic_DNA"/>
</dbReference>
<organism evidence="1 2">
    <name type="scientific">Elysia marginata</name>
    <dbReference type="NCBI Taxonomy" id="1093978"/>
    <lineage>
        <taxon>Eukaryota</taxon>
        <taxon>Metazoa</taxon>
        <taxon>Spiralia</taxon>
        <taxon>Lophotrochozoa</taxon>
        <taxon>Mollusca</taxon>
        <taxon>Gastropoda</taxon>
        <taxon>Heterobranchia</taxon>
        <taxon>Euthyneura</taxon>
        <taxon>Panpulmonata</taxon>
        <taxon>Sacoglossa</taxon>
        <taxon>Placobranchoidea</taxon>
        <taxon>Plakobranchidae</taxon>
        <taxon>Elysia</taxon>
    </lineage>
</organism>
<proteinExistence type="predicted"/>
<gene>
    <name evidence="1" type="ORF">ElyMa_002477100</name>
</gene>
<comment type="caution">
    <text evidence="1">The sequence shown here is derived from an EMBL/GenBank/DDBJ whole genome shotgun (WGS) entry which is preliminary data.</text>
</comment>
<dbReference type="AlphaFoldDB" id="A0AAV4GN04"/>
<dbReference type="Proteomes" id="UP000762676">
    <property type="component" value="Unassembled WGS sequence"/>
</dbReference>
<evidence type="ECO:0000313" key="1">
    <source>
        <dbReference type="EMBL" id="GFR86837.1"/>
    </source>
</evidence>
<sequence length="92" mass="10214">MVLVSPRVYTGHGKGWKEIRTADLVHVSPTQKLLDQVKRLHHQKSELLIQVSQYEELLASKPSNVKILAEKAEELASSSTHDGQLRSAGVSE</sequence>
<feature type="non-terminal residue" evidence="1">
    <location>
        <position position="92"/>
    </location>
</feature>
<protein>
    <submittedName>
        <fullName evidence="1">Uncharacterized protein</fullName>
    </submittedName>
</protein>